<gene>
    <name evidence="1" type="ORF">QLQ80_02560</name>
</gene>
<name>A0AAJ1PUA2_9MOLU</name>
<evidence type="ECO:0000313" key="2">
    <source>
        <dbReference type="Proteomes" id="UP001224428"/>
    </source>
</evidence>
<organism evidence="1 2">
    <name type="scientific">Mycoplasma phocimorsus</name>
    <dbReference type="NCBI Taxonomy" id="3045839"/>
    <lineage>
        <taxon>Bacteria</taxon>
        <taxon>Bacillati</taxon>
        <taxon>Mycoplasmatota</taxon>
        <taxon>Mollicutes</taxon>
        <taxon>Mycoplasmataceae</taxon>
        <taxon>Mycoplasma</taxon>
    </lineage>
</organism>
<evidence type="ECO:0000313" key="1">
    <source>
        <dbReference type="EMBL" id="MDJ1645951.1"/>
    </source>
</evidence>
<comment type="caution">
    <text evidence="1">The sequence shown here is derived from an EMBL/GenBank/DDBJ whole genome shotgun (WGS) entry which is preliminary data.</text>
</comment>
<dbReference type="RefSeq" id="WP_283827352.1">
    <property type="nucleotide sequence ID" value="NZ_JASDDP010000023.1"/>
</dbReference>
<dbReference type="NCBIfam" id="NF045964">
    <property type="entry name" value="RNAP_delt_plasma"/>
    <property type="match status" value="1"/>
</dbReference>
<dbReference type="InterPro" id="IPR038087">
    <property type="entry name" value="RNAP_delta_N_dom_sf"/>
</dbReference>
<proteinExistence type="predicted"/>
<keyword evidence="2" id="KW-1185">Reference proteome</keyword>
<protein>
    <submittedName>
        <fullName evidence="1">Uncharacterized protein</fullName>
    </submittedName>
</protein>
<dbReference type="EMBL" id="JASDDP010000023">
    <property type="protein sequence ID" value="MDJ1645951.1"/>
    <property type="molecule type" value="Genomic_DNA"/>
</dbReference>
<reference evidence="1" key="1">
    <citation type="submission" date="2023-05" db="EMBL/GenBank/DDBJ databases">
        <title>Mycoplasma phocimorsus sp. nov., isolated from Scandinavian patients with seal finger or septic arthritis after contact with seals.</title>
        <authorList>
            <person name="Skafte-Holm A."/>
            <person name="Pedersen T.R."/>
            <person name="Froelund M."/>
            <person name="Stegger M."/>
            <person name="Qvortrup K."/>
            <person name="Michaels D.L."/>
            <person name="Brown D.R."/>
            <person name="Jensen J.S."/>
        </authorList>
    </citation>
    <scope>NUCLEOTIDE SEQUENCE</scope>
    <source>
        <strain evidence="1">M5725</strain>
    </source>
</reference>
<sequence>MKTMLSITKEFLQCKNSVDFKEIFNEVELELRDKWTLEATEKNISYEEICIKKTGELYKIMTVDKSFKYEKGNTWSLNEI</sequence>
<dbReference type="Proteomes" id="UP001224428">
    <property type="component" value="Unassembled WGS sequence"/>
</dbReference>
<dbReference type="Gene3D" id="1.10.10.1250">
    <property type="entry name" value="RNA polymerase, subunit delta, N-terminal domain"/>
    <property type="match status" value="1"/>
</dbReference>
<accession>A0AAJ1PUA2</accession>
<dbReference type="AlphaFoldDB" id="A0AAJ1PUA2"/>